<name>A0ABW5ECP3_9GAMM</name>
<dbReference type="RefSeq" id="WP_265721464.1">
    <property type="nucleotide sequence ID" value="NZ_JAPIVK010000011.1"/>
</dbReference>
<keyword evidence="2" id="KW-1185">Reference proteome</keyword>
<dbReference type="InterPro" id="IPR008023">
    <property type="entry name" value="DUF748"/>
</dbReference>
<proteinExistence type="predicted"/>
<evidence type="ECO:0000313" key="2">
    <source>
        <dbReference type="Proteomes" id="UP001597425"/>
    </source>
</evidence>
<dbReference type="Gene3D" id="3.30.1330.60">
    <property type="entry name" value="OmpA-like domain"/>
    <property type="match status" value="1"/>
</dbReference>
<organism evidence="1 2">
    <name type="scientific">Microbulbifer halophilus</name>
    <dbReference type="NCBI Taxonomy" id="453963"/>
    <lineage>
        <taxon>Bacteria</taxon>
        <taxon>Pseudomonadati</taxon>
        <taxon>Pseudomonadota</taxon>
        <taxon>Gammaproteobacteria</taxon>
        <taxon>Cellvibrionales</taxon>
        <taxon>Microbulbiferaceae</taxon>
        <taxon>Microbulbifer</taxon>
    </lineage>
</organism>
<dbReference type="Pfam" id="PF05359">
    <property type="entry name" value="DUF748"/>
    <property type="match status" value="1"/>
</dbReference>
<reference evidence="2" key="1">
    <citation type="journal article" date="2019" name="Int. J. Syst. Evol. Microbiol.">
        <title>The Global Catalogue of Microorganisms (GCM) 10K type strain sequencing project: providing services to taxonomists for standard genome sequencing and annotation.</title>
        <authorList>
            <consortium name="The Broad Institute Genomics Platform"/>
            <consortium name="The Broad Institute Genome Sequencing Center for Infectious Disease"/>
            <person name="Wu L."/>
            <person name="Ma J."/>
        </authorList>
    </citation>
    <scope>NUCLEOTIDE SEQUENCE [LARGE SCALE GENOMIC DNA]</scope>
    <source>
        <strain evidence="2">KCTC 12848</strain>
    </source>
</reference>
<dbReference type="Proteomes" id="UP001597425">
    <property type="component" value="Unassembled WGS sequence"/>
</dbReference>
<dbReference type="InterPro" id="IPR036737">
    <property type="entry name" value="OmpA-like_sf"/>
</dbReference>
<accession>A0ABW5ECP3</accession>
<dbReference type="PANTHER" id="PTHR30441">
    <property type="entry name" value="DUF748 DOMAIN-CONTAINING PROTEIN"/>
    <property type="match status" value="1"/>
</dbReference>
<dbReference type="PANTHER" id="PTHR30441:SF8">
    <property type="entry name" value="DUF748 DOMAIN-CONTAINING PROTEIN"/>
    <property type="match status" value="1"/>
</dbReference>
<gene>
    <name evidence="1" type="ORF">ACFSKX_07135</name>
</gene>
<evidence type="ECO:0000313" key="1">
    <source>
        <dbReference type="EMBL" id="MFD2310190.1"/>
    </source>
</evidence>
<comment type="caution">
    <text evidence="1">The sequence shown here is derived from an EMBL/GenBank/DDBJ whole genome shotgun (WGS) entry which is preliminary data.</text>
</comment>
<dbReference type="EMBL" id="JBHUJD010000007">
    <property type="protein sequence ID" value="MFD2310190.1"/>
    <property type="molecule type" value="Genomic_DNA"/>
</dbReference>
<dbReference type="InterPro" id="IPR052894">
    <property type="entry name" value="AsmA-related"/>
</dbReference>
<protein>
    <submittedName>
        <fullName evidence="1">DUF748 domain-containing protein</fullName>
    </submittedName>
</protein>
<sequence length="1742" mass="192581">MPPEASAPIDSVRRLLWWLVAGLLLLGAVSVGASTILAGKIEQWLERRDLSAQIDYLQVSVPRLSLVARGVQVENADGRGFRARELLLDYSWWQLLRGRWHLQRASLDGAYMDLESSAGEDGRRWEIGGWVLGQGPRRDRDLQLLFERLRIRDSRLCYRHRPAWPVPGCVRFGELSARDFQLGMRRSGDEPLNLTIGADKLGLRNLLMEAKGSDFINTALVELELSNARYRRPDNRIVADTLALQMFGSCPPERWAGALPALARLVGHCATARRLQLEGDLQFSFGGGAEVRWHRARGQEIALRHSNRRWQNWRAQALTIDDFDYRREQSRITWQKGGASAFDYCPPAWRNRGHHYCVRAGALELPDPVRLDWSDGFNADVGPGRLQQTQLLDLAGDNPDPLTLHLVSLGELAYRGGERLLSVDGLDLESATGCVPGGLWQQPDYCARLAGLHSVETVQLRFPSAAAQRGWGFASGPLQLAQFRLEGDSRSRLELQQMHWQHIDLIGASGPLLLQDFGLQSLSGCVPAPLLPQRWRPLCADLRRLEGNGHFAWDGGDDSYLIFGELQLQRLLLSDRLDSGRGLLLQQLAAGEGFYRRRSDGDNPWIDSGDMPADILPITAGTGAGKSGGEDADIGAEKGLLPEELARRRAATASGDGETPSVDSPNLKLESLSLNRLDGCLPGAWGRLFYKKPQRMPGCFDLRNLRQLEPLLLAWQGGLDLAAAELTLQRAEARTPAGEVLLQLSELQSPRARLRYLSASRSTHVALPDFSLGDFYACLPSSMEKTALDIRCADLQALGFGEAFALDIDSRGVSAKLDGTVAQRILLSGAEEQFVADIQALKAPQLDIDWPRDGDRSTRLRVDNFSTALLEACLPASFRLRPGLPRCLSTENLRSTGEPGRSGIALGETEMKAAPVAEPLWRIGSIRAQRLALTPQALEVDGLHLQRVSMCGLRTLLPGNARELGLADCVRAQDLDFIGVSRIGLVPAVPRLQLAQLKSAPISLWQESGAYAQLGLQSLGWRAVQWDGGAIVRVTDLDVRGFRGCLERPVAQMAEAVAGRPAARCVQLGELHLRGTQTLSLAAPFSSDGAIELVGLRVGNASGDPWKFSRIRLDQLAYGGDGVSVGSLSGLSGCLPAAWFGDTGLSPCYQLGAVRVGGIERVDTPSGRVTRLHRFAVEGVQMIQPDFPASLPAQLLQLESLRTGVLQFGGGIVDAEQLEIDGISGCLPEGYVRRLDHCVSIGKLSGGGLYRAEGQSLDMRETVLQKIQIIGGKGRRLVRGEKMVVGNLHRGPGGIRFDWLEADTFSLFGRRETAPEYDRHAWTGELRQLRIDGLDYASAARQLDIASIKMLHPKGILMRDGEGNFPAGAHFERLTGSEERPRTPVPEDTRSFRYRVADLALEHGTFTWVDRQGHYRGRLPVRHINLRLENVSNHPHHDPATILVNARPGGFGELQLAGNIDYLESKKWNAELTGYIENANLIPATPYMANLLGYKILQGQLDAVLDIGIRANRVKAHADMKLNRIRVRRVRESDQLPVKSTFIPLGIALALLKDGEGNVRFDMPVSGDLHDPKFSFHYIFSHLLQQAIMEALFAYFTPIGFYTLAEFAWARFKAVDFDPIEFSPGSVELSEEGRQQLREVAQVLREKPDARPGICGTATALDWRALHPETTPGMRGSRKARETFYRYPSIELHEELEQLAQRRSRRVEFFLLRKGISADEFIQCAPDYNGRNFDNPVVEFSH</sequence>